<feature type="domain" description="Sushi" evidence="5">
    <location>
        <begin position="673"/>
        <end position="728"/>
    </location>
</feature>
<feature type="domain" description="Sushi" evidence="5">
    <location>
        <begin position="318"/>
        <end position="377"/>
    </location>
</feature>
<dbReference type="PANTHER" id="PTHR45656">
    <property type="entry name" value="PROTEIN CBR-CLEC-78"/>
    <property type="match status" value="1"/>
</dbReference>
<proteinExistence type="predicted"/>
<comment type="caution">
    <text evidence="4">Lacks conserved residue(s) required for the propagation of feature annotation.</text>
</comment>
<dbReference type="PROSITE" id="PS50923">
    <property type="entry name" value="SUSHI"/>
    <property type="match status" value="12"/>
</dbReference>
<dbReference type="InterPro" id="IPR051277">
    <property type="entry name" value="SEZ6_CSMD_C4BPB_Regulators"/>
</dbReference>
<keyword evidence="7" id="KW-1185">Reference proteome</keyword>
<evidence type="ECO:0000256" key="3">
    <source>
        <dbReference type="ARBA" id="ARBA00023157"/>
    </source>
</evidence>
<reference evidence="7" key="1">
    <citation type="journal article" date="2017" name="bioRxiv">
        <title>Comparative analysis of the genomes of Stylophora pistillata and Acropora digitifera provides evidence for extensive differences between species of corals.</title>
        <authorList>
            <person name="Voolstra C.R."/>
            <person name="Li Y."/>
            <person name="Liew Y.J."/>
            <person name="Baumgarten S."/>
            <person name="Zoccola D."/>
            <person name="Flot J.-F."/>
            <person name="Tambutte S."/>
            <person name="Allemand D."/>
            <person name="Aranda M."/>
        </authorList>
    </citation>
    <scope>NUCLEOTIDE SEQUENCE [LARGE SCALE GENOMIC DNA]</scope>
</reference>
<name>A0A2B4SZ82_STYPI</name>
<dbReference type="SMART" id="SM00032">
    <property type="entry name" value="CCP"/>
    <property type="match status" value="12"/>
</dbReference>
<evidence type="ECO:0000256" key="4">
    <source>
        <dbReference type="PROSITE-ProRule" id="PRU00302"/>
    </source>
</evidence>
<keyword evidence="4" id="KW-0768">Sushi</keyword>
<feature type="disulfide bond" evidence="4">
    <location>
        <begin position="16"/>
        <end position="43"/>
    </location>
</feature>
<dbReference type="InterPro" id="IPR035976">
    <property type="entry name" value="Sushi/SCR/CCP_sf"/>
</dbReference>
<dbReference type="Pfam" id="PF00084">
    <property type="entry name" value="Sushi"/>
    <property type="match status" value="10"/>
</dbReference>
<feature type="disulfide bond" evidence="4">
    <location>
        <begin position="117"/>
        <end position="144"/>
    </location>
</feature>
<dbReference type="PANTHER" id="PTHR45656:SF4">
    <property type="entry name" value="PROTEIN CBR-CLEC-78"/>
    <property type="match status" value="1"/>
</dbReference>
<keyword evidence="1" id="KW-0732">Signal</keyword>
<feature type="domain" description="Sushi" evidence="5">
    <location>
        <begin position="494"/>
        <end position="549"/>
    </location>
</feature>
<dbReference type="OrthoDB" id="5981401at2759"/>
<feature type="disulfide bond" evidence="4">
    <location>
        <begin position="182"/>
        <end position="209"/>
    </location>
</feature>
<feature type="domain" description="Sushi" evidence="5">
    <location>
        <begin position="789"/>
        <end position="844"/>
    </location>
</feature>
<dbReference type="AlphaFoldDB" id="A0A2B4SZ82"/>
<evidence type="ECO:0000313" key="7">
    <source>
        <dbReference type="Proteomes" id="UP000225706"/>
    </source>
</evidence>
<dbReference type="InterPro" id="IPR000436">
    <property type="entry name" value="Sushi_SCR_CCP_dom"/>
</dbReference>
<keyword evidence="2" id="KW-0677">Repeat</keyword>
<dbReference type="EMBL" id="LSMT01000008">
    <property type="protein sequence ID" value="PFX33868.1"/>
    <property type="molecule type" value="Genomic_DNA"/>
</dbReference>
<dbReference type="SUPFAM" id="SSF57535">
    <property type="entry name" value="Complement control module/SCR domain"/>
    <property type="match status" value="12"/>
</dbReference>
<feature type="domain" description="Sushi" evidence="5">
    <location>
        <begin position="146"/>
        <end position="211"/>
    </location>
</feature>
<feature type="domain" description="Sushi" evidence="5">
    <location>
        <begin position="613"/>
        <end position="672"/>
    </location>
</feature>
<dbReference type="CDD" id="cd00033">
    <property type="entry name" value="CCP"/>
    <property type="match status" value="12"/>
</dbReference>
<dbReference type="Gene3D" id="2.10.70.10">
    <property type="entry name" value="Complement Module, domain 1"/>
    <property type="match status" value="12"/>
</dbReference>
<evidence type="ECO:0000313" key="6">
    <source>
        <dbReference type="EMBL" id="PFX33868.1"/>
    </source>
</evidence>
<feature type="disulfide bond" evidence="4">
    <location>
        <begin position="464"/>
        <end position="491"/>
    </location>
</feature>
<evidence type="ECO:0000256" key="1">
    <source>
        <dbReference type="ARBA" id="ARBA00022729"/>
    </source>
</evidence>
<dbReference type="Proteomes" id="UP000225706">
    <property type="component" value="Unassembled WGS sequence"/>
</dbReference>
<protein>
    <submittedName>
        <fullName evidence="6">CUB and sushi domain-containing protein 1</fullName>
    </submittedName>
</protein>
<feature type="domain" description="Sushi" evidence="5">
    <location>
        <begin position="729"/>
        <end position="788"/>
    </location>
</feature>
<feature type="disulfide bond" evidence="4">
    <location>
        <begin position="643"/>
        <end position="670"/>
    </location>
</feature>
<comment type="caution">
    <text evidence="6">The sequence shown here is derived from an EMBL/GenBank/DDBJ whole genome shotgun (WGS) entry which is preliminary data.</text>
</comment>
<accession>A0A2B4SZ82</accession>
<evidence type="ECO:0000256" key="2">
    <source>
        <dbReference type="ARBA" id="ARBA00022737"/>
    </source>
</evidence>
<organism evidence="6 7">
    <name type="scientific">Stylophora pistillata</name>
    <name type="common">Smooth cauliflower coral</name>
    <dbReference type="NCBI Taxonomy" id="50429"/>
    <lineage>
        <taxon>Eukaryota</taxon>
        <taxon>Metazoa</taxon>
        <taxon>Cnidaria</taxon>
        <taxon>Anthozoa</taxon>
        <taxon>Hexacorallia</taxon>
        <taxon>Scleractinia</taxon>
        <taxon>Astrocoeniina</taxon>
        <taxon>Pocilloporidae</taxon>
        <taxon>Stylophora</taxon>
    </lineage>
</organism>
<sequence>MKYDSLEVGQKVTYTCSPGFIMEGRSTLTCARTGTWNRVEPKCVCKRNNREPWKFCKKGCNPGTAGNCKNNQECICDGDCGYSCVLKALECGRPSKLENGKHKYSSRRLGSVVKYQCNEPYTLIGPKKRTCRGIRRWDGTDPLCKIICKDPGNVVYSTKQLHRRRNYEEDYLEVGDRVEYKCFPGFEMEGSKDLICGSKGEWNKDKPKCKLPTCDPPRLSDNADFRVPSQKRKRSFNYQEKVLLKCRTGYYQNGMLAINCGRLSTPHKASIVSETHTGFGGYVKYQCKEKGYELIGSETRVCQNDEQWSGVKPSCQIVNCGDPGTPANGKRVHITNGFHYGSSVKFACDANYSLEGSEKITCEETKEWSSFIPRCRASCSNPGVPVNGEKKGDDFKHEKTITFRCHEDYERVGGETIQCIDGKWSAKIPQCKVISCGDPGTPKHGRQTKVGNNFSFRGTVAFQCNDGYTLFGKSSLSCQRSKMWDGDVPKCLASCSDPGHPRYGITIGSGFEHDSVVNFKCLPYRVLEGASESKCVNGRWTAQLPNCKDCNESLSASMTDKCQIDEKWTLCEIKLRKKSAITAASIQPGDDRGNVRNVRISAHSDAGWVQIVVNCGDPGTPANGKRVHITNGFHYGSSVKFACDANYSLEGSGKITCEETKEWSSFVPRCRASCSDPGEPVNGDKRGDDFKHGKTITFRCHDDYERVGGETIQCIDGKWSAKLPQCKVISCGDPGTPQHGRQTKVVNNFAFRGTVAFQCDDGYTLLGKSFLSCQRSKMWDGDVPKCLASCDDPGHLRYGITIGSGFEHDSVVNFKCLPYRVLKGASQSKCVNGRWTAQLPNCKGCIIPGSAVLFKEGGKYHEWRFASVQSSGEWEVVKGKDFKYISKDNVKNVILDEKPTVSQLLEGTVVVGKDLRGNLKKGKIKRPCSSTQCIIETNGKEWQSELENVRVSKGELCK</sequence>
<feature type="domain" description="Sushi" evidence="5">
    <location>
        <begin position="1"/>
        <end position="45"/>
    </location>
</feature>
<evidence type="ECO:0000259" key="5">
    <source>
        <dbReference type="PROSITE" id="PS50923"/>
    </source>
</evidence>
<gene>
    <name evidence="6" type="primary">Csmd1</name>
    <name evidence="6" type="ORF">AWC38_SpisGene1220</name>
</gene>
<feature type="domain" description="Sushi" evidence="5">
    <location>
        <begin position="434"/>
        <end position="493"/>
    </location>
</feature>
<feature type="domain" description="Sushi" evidence="5">
    <location>
        <begin position="89"/>
        <end position="145"/>
    </location>
</feature>
<feature type="domain" description="Sushi" evidence="5">
    <location>
        <begin position="258"/>
        <end position="317"/>
    </location>
</feature>
<feature type="disulfide bond" evidence="4">
    <location>
        <begin position="348"/>
        <end position="375"/>
    </location>
</feature>
<feature type="disulfide bond" evidence="4">
    <location>
        <begin position="759"/>
        <end position="786"/>
    </location>
</feature>
<feature type="domain" description="Sushi" evidence="5">
    <location>
        <begin position="378"/>
        <end position="433"/>
    </location>
</feature>
<keyword evidence="3 4" id="KW-1015">Disulfide bond</keyword>